<comment type="subunit">
    <text evidence="6">Homodimer.</text>
</comment>
<dbReference type="GO" id="GO:0046872">
    <property type="term" value="F:metal ion binding"/>
    <property type="evidence" value="ECO:0007669"/>
    <property type="project" value="UniProtKB-KW"/>
</dbReference>
<dbReference type="PANTHER" id="PTHR42961:SF2">
    <property type="entry name" value="IRON-SULFUR PROTEIN NUBPL"/>
    <property type="match status" value="1"/>
</dbReference>
<dbReference type="SUPFAM" id="SSF117916">
    <property type="entry name" value="Fe-S cluster assembly (FSCA) domain-like"/>
    <property type="match status" value="1"/>
</dbReference>
<dbReference type="InterPro" id="IPR027417">
    <property type="entry name" value="P-loop_NTPase"/>
</dbReference>
<evidence type="ECO:0000256" key="6">
    <source>
        <dbReference type="HAMAP-Rule" id="MF_02040"/>
    </source>
</evidence>
<dbReference type="GO" id="GO:0005524">
    <property type="term" value="F:ATP binding"/>
    <property type="evidence" value="ECO:0007669"/>
    <property type="project" value="UniProtKB-UniRule"/>
</dbReference>
<dbReference type="GO" id="GO:0016226">
    <property type="term" value="P:iron-sulfur cluster assembly"/>
    <property type="evidence" value="ECO:0007669"/>
    <property type="project" value="InterPro"/>
</dbReference>
<feature type="region of interest" description="Disordered" evidence="7">
    <location>
        <begin position="1"/>
        <end position="39"/>
    </location>
</feature>
<feature type="compositionally biased region" description="Basic residues" evidence="7">
    <location>
        <begin position="1"/>
        <end position="12"/>
    </location>
</feature>
<dbReference type="InterPro" id="IPR033756">
    <property type="entry name" value="YlxH/NBP35"/>
</dbReference>
<dbReference type="Pfam" id="PF01883">
    <property type="entry name" value="FeS_assembly_P"/>
    <property type="match status" value="1"/>
</dbReference>
<keyword evidence="3 6" id="KW-0067">ATP-binding</keyword>
<gene>
    <name evidence="9" type="ORF">E0L93_08500</name>
</gene>
<protein>
    <recommendedName>
        <fullName evidence="6">Iron-sulfur cluster carrier protein</fullName>
    </recommendedName>
</protein>
<keyword evidence="1 6" id="KW-0479">Metal-binding</keyword>
<accession>A0A4R1BHR8</accession>
<dbReference type="Gene3D" id="3.40.50.300">
    <property type="entry name" value="P-loop containing nucleotide triphosphate hydrolases"/>
    <property type="match status" value="1"/>
</dbReference>
<sequence>MGLFGWRRRKREDRRPEHQDAAGDPVGGAASQGRPEPLSEAGIREALKDVRDPEIGRDLVSLNMVREVRIEGSRVTVGVALTTGGCPMQHRITQDIRDRLSEIEGVEDVEVDFGVMTDRERQNLFSTVHGGPDELAPAFRDESRTRVIAVVSGKGGVGKSTVAVNLAAALKSAGHSVAILDADVYGSSVPVMLGSRERPNVVEGVIFPVEARGLKFISMGNLVEEGQAIIWRAPIVNKALTQLMRDVYWDEPDFVVVDMPPGTGDVALTIAQRIPKAEALVVTTPQADAARVAVKAGRMAVQAHLKVIGVVENMSYATCPDCGKELQIFGGDGGRAVAGALEVDVLGRIPILPDASGEPGNALYPEDSGPGRAFAEIAHRLAGMKARRRLRVL</sequence>
<keyword evidence="10" id="KW-1185">Reference proteome</keyword>
<evidence type="ECO:0000256" key="5">
    <source>
        <dbReference type="ARBA" id="ARBA00023014"/>
    </source>
</evidence>
<dbReference type="GO" id="GO:0140663">
    <property type="term" value="F:ATP-dependent FeS chaperone activity"/>
    <property type="evidence" value="ECO:0007669"/>
    <property type="project" value="InterPro"/>
</dbReference>
<evidence type="ECO:0000256" key="2">
    <source>
        <dbReference type="ARBA" id="ARBA00022741"/>
    </source>
</evidence>
<evidence type="ECO:0000256" key="1">
    <source>
        <dbReference type="ARBA" id="ARBA00022723"/>
    </source>
</evidence>
<dbReference type="Pfam" id="PF10609">
    <property type="entry name" value="ParA"/>
    <property type="match status" value="1"/>
</dbReference>
<dbReference type="RefSeq" id="WP_132690905.1">
    <property type="nucleotide sequence ID" value="NZ_SKBU01000015.1"/>
</dbReference>
<evidence type="ECO:0000256" key="4">
    <source>
        <dbReference type="ARBA" id="ARBA00023004"/>
    </source>
</evidence>
<name>A0A4R1BHR8_9ACTN</name>
<dbReference type="Proteomes" id="UP000295244">
    <property type="component" value="Unassembled WGS sequence"/>
</dbReference>
<comment type="caution">
    <text evidence="9">The sequence shown here is derived from an EMBL/GenBank/DDBJ whole genome shotgun (WGS) entry which is preliminary data.</text>
</comment>
<feature type="binding site" evidence="6">
    <location>
        <begin position="153"/>
        <end position="160"/>
    </location>
    <ligand>
        <name>ATP</name>
        <dbReference type="ChEBI" id="CHEBI:30616"/>
    </ligand>
</feature>
<comment type="function">
    <text evidence="6">Binds and transfers iron-sulfur (Fe-S) clusters to target apoproteins. Can hydrolyze ATP.</text>
</comment>
<keyword evidence="4 6" id="KW-0408">Iron</keyword>
<dbReference type="InterPro" id="IPR034904">
    <property type="entry name" value="FSCA_dom_sf"/>
</dbReference>
<evidence type="ECO:0000313" key="10">
    <source>
        <dbReference type="Proteomes" id="UP000295244"/>
    </source>
</evidence>
<dbReference type="Gene3D" id="3.30.300.130">
    <property type="entry name" value="Fe-S cluster assembly (FSCA)"/>
    <property type="match status" value="1"/>
</dbReference>
<evidence type="ECO:0000256" key="3">
    <source>
        <dbReference type="ARBA" id="ARBA00022840"/>
    </source>
</evidence>
<feature type="domain" description="MIP18 family-like" evidence="8">
    <location>
        <begin position="41"/>
        <end position="112"/>
    </location>
</feature>
<dbReference type="AlphaFoldDB" id="A0A4R1BHR8"/>
<dbReference type="InterPro" id="IPR044304">
    <property type="entry name" value="NUBPL-like"/>
</dbReference>
<evidence type="ECO:0000313" key="9">
    <source>
        <dbReference type="EMBL" id="TCJ16754.1"/>
    </source>
</evidence>
<keyword evidence="6" id="KW-0378">Hydrolase</keyword>
<dbReference type="HAMAP" id="MF_02040">
    <property type="entry name" value="Mrp_NBP35"/>
    <property type="match status" value="1"/>
</dbReference>
<dbReference type="GO" id="GO:0016887">
    <property type="term" value="F:ATP hydrolysis activity"/>
    <property type="evidence" value="ECO:0007669"/>
    <property type="project" value="UniProtKB-UniRule"/>
</dbReference>
<keyword evidence="5 6" id="KW-0411">Iron-sulfur</keyword>
<dbReference type="PANTHER" id="PTHR42961">
    <property type="entry name" value="IRON-SULFUR PROTEIN NUBPL"/>
    <property type="match status" value="1"/>
</dbReference>
<dbReference type="InterPro" id="IPR002744">
    <property type="entry name" value="MIP18-like"/>
</dbReference>
<reference evidence="9 10" key="1">
    <citation type="submission" date="2019-03" db="EMBL/GenBank/DDBJ databases">
        <title>Whole genome sequence of a novel Rubrobacter taiwanensis strain, isolated from Yellowstone National Park.</title>
        <authorList>
            <person name="Freed S."/>
            <person name="Ramaley R.F."/>
            <person name="Kyndt J.A."/>
        </authorList>
    </citation>
    <scope>NUCLEOTIDE SEQUENCE [LARGE SCALE GENOMIC DNA]</scope>
    <source>
        <strain evidence="9 10">Yellowstone</strain>
    </source>
</reference>
<dbReference type="OrthoDB" id="9809679at2"/>
<evidence type="ECO:0000256" key="7">
    <source>
        <dbReference type="SAM" id="MobiDB-lite"/>
    </source>
</evidence>
<dbReference type="SUPFAM" id="SSF52540">
    <property type="entry name" value="P-loop containing nucleoside triphosphate hydrolases"/>
    <property type="match status" value="1"/>
</dbReference>
<dbReference type="EMBL" id="SKBU01000015">
    <property type="protein sequence ID" value="TCJ16754.1"/>
    <property type="molecule type" value="Genomic_DNA"/>
</dbReference>
<comment type="similarity">
    <text evidence="6">Belongs to the Mrp/NBP35 ATP-binding proteins family.</text>
</comment>
<keyword evidence="2 6" id="KW-0547">Nucleotide-binding</keyword>
<evidence type="ECO:0000259" key="8">
    <source>
        <dbReference type="Pfam" id="PF01883"/>
    </source>
</evidence>
<dbReference type="CDD" id="cd02037">
    <property type="entry name" value="Mrp_NBP35"/>
    <property type="match status" value="1"/>
</dbReference>
<proteinExistence type="inferred from homology"/>
<dbReference type="InterPro" id="IPR019591">
    <property type="entry name" value="Mrp/NBP35_ATP-bd"/>
</dbReference>
<dbReference type="GO" id="GO:0051539">
    <property type="term" value="F:4 iron, 4 sulfur cluster binding"/>
    <property type="evidence" value="ECO:0007669"/>
    <property type="project" value="TreeGrafter"/>
</dbReference>
<organism evidence="9 10">
    <name type="scientific">Rubrobacter taiwanensis</name>
    <dbReference type="NCBI Taxonomy" id="185139"/>
    <lineage>
        <taxon>Bacteria</taxon>
        <taxon>Bacillati</taxon>
        <taxon>Actinomycetota</taxon>
        <taxon>Rubrobacteria</taxon>
        <taxon>Rubrobacterales</taxon>
        <taxon>Rubrobacteraceae</taxon>
        <taxon>Rubrobacter</taxon>
    </lineage>
</organism>